<dbReference type="Proteomes" id="UP000464283">
    <property type="component" value="Chromosome"/>
</dbReference>
<evidence type="ECO:0000256" key="1">
    <source>
        <dbReference type="ARBA" id="ARBA00004651"/>
    </source>
</evidence>
<name>A0A6P1LH82_MALIO</name>
<evidence type="ECO:0000256" key="3">
    <source>
        <dbReference type="ARBA" id="ARBA00022692"/>
    </source>
</evidence>
<dbReference type="PANTHER" id="PTHR43823:SF3">
    <property type="entry name" value="MULTIDRUG EXPORT PROTEIN MEPA"/>
    <property type="match status" value="1"/>
</dbReference>
<keyword evidence="4" id="KW-1133">Transmembrane helix</keyword>
<dbReference type="KEGG" id="miw:EER00_00950"/>
<dbReference type="AlphaFoldDB" id="A0A6P1LH82"/>
<evidence type="ECO:0000313" key="6">
    <source>
        <dbReference type="EMBL" id="QHG89465.1"/>
    </source>
</evidence>
<proteinExistence type="predicted"/>
<reference evidence="7" key="1">
    <citation type="submission" date="2018-11" db="EMBL/GenBank/DDBJ databases">
        <title>The first complete genome sequence of Mycoplasma iowae strain 695.</title>
        <authorList>
            <person name="Ghanem M."/>
            <person name="El-Gazzar M."/>
        </authorList>
    </citation>
    <scope>NUCLEOTIDE SEQUENCE [LARGE SCALE GENOMIC DNA]</scope>
    <source>
        <strain evidence="7">695</strain>
    </source>
</reference>
<dbReference type="Pfam" id="PF01554">
    <property type="entry name" value="MatE"/>
    <property type="match status" value="1"/>
</dbReference>
<evidence type="ECO:0000256" key="4">
    <source>
        <dbReference type="ARBA" id="ARBA00022989"/>
    </source>
</evidence>
<dbReference type="PANTHER" id="PTHR43823">
    <property type="entry name" value="SPORULATION PROTEIN YKVU"/>
    <property type="match status" value="1"/>
</dbReference>
<dbReference type="GO" id="GO:0005886">
    <property type="term" value="C:plasma membrane"/>
    <property type="evidence" value="ECO:0007669"/>
    <property type="project" value="UniProtKB-SubCell"/>
</dbReference>
<protein>
    <submittedName>
        <fullName evidence="6">MATE family efflux transporter</fullName>
    </submittedName>
</protein>
<sequence>MIKNNEGNNKFSDDSSKVNSAVKLFENTSIFKSLFKIVTLAIIVSLATGIYVFVDQILMVRIIPLNHYFSQSNVFGNEQFESIKKLIDEKSQMMESIPSLAVSSIVRTSVSLSSPLTLICTAISLLLGLGTSIAYSKDLGKKDYKKATLTWSNGFYNTLITSLITSAILIGLTFILIPVQANQTNAEKLIGDQYLSKWNQSEIDTLQNFLNYTRNLSINWAVQYSLIIIGFNVFNNYIMLFISLLNSEGKNAIPTAFILISNVLNIALDFALLYLTTLGINAAAIATVISWIIGVAIFVSFIWWQNKKKLTLLEFKYLKIKEFRFDYKIILYIFAIGIASFFRNASTAVYSLIQQSIYGQITQPITGKEQTYYLTILGAVNPIYNLFFSAIIGVIRGARTVITYNYVRNEQQKVQKAYLISMAMAFVYAFIFFIIVSFILQNQFLWLFDIIPGHSNYNDALILLRVIMGQLLLFSFTISGMLYFQSTGKPIRSIISSIMYGTIIGIPGLFIASEIAKATNNMDIYIYSPLIIISISGLLVFTYSTYYVFKKPKIYIEY</sequence>
<dbReference type="GeneID" id="96866748"/>
<evidence type="ECO:0000313" key="7">
    <source>
        <dbReference type="Proteomes" id="UP000464283"/>
    </source>
</evidence>
<comment type="subcellular location">
    <subcellularLocation>
        <location evidence="1">Cell membrane</location>
        <topology evidence="1">Multi-pass membrane protein</topology>
    </subcellularLocation>
</comment>
<gene>
    <name evidence="6" type="ORF">EER00_00950</name>
</gene>
<accession>A0A6P1LH82</accession>
<keyword evidence="3" id="KW-0812">Transmembrane</keyword>
<dbReference type="InterPro" id="IPR051327">
    <property type="entry name" value="MATE_MepA_subfamily"/>
</dbReference>
<evidence type="ECO:0000256" key="2">
    <source>
        <dbReference type="ARBA" id="ARBA00022475"/>
    </source>
</evidence>
<keyword evidence="5" id="KW-0472">Membrane</keyword>
<keyword evidence="2" id="KW-1003">Cell membrane</keyword>
<dbReference type="GO" id="GO:0015297">
    <property type="term" value="F:antiporter activity"/>
    <property type="evidence" value="ECO:0007669"/>
    <property type="project" value="InterPro"/>
</dbReference>
<dbReference type="EMBL" id="CP033512">
    <property type="protein sequence ID" value="QHG89465.1"/>
    <property type="molecule type" value="Genomic_DNA"/>
</dbReference>
<dbReference type="GO" id="GO:0042910">
    <property type="term" value="F:xenobiotic transmembrane transporter activity"/>
    <property type="evidence" value="ECO:0007669"/>
    <property type="project" value="InterPro"/>
</dbReference>
<organism evidence="6 7">
    <name type="scientific">Malacoplasma iowae 695</name>
    <dbReference type="NCBI Taxonomy" id="1048830"/>
    <lineage>
        <taxon>Bacteria</taxon>
        <taxon>Bacillati</taxon>
        <taxon>Mycoplasmatota</taxon>
        <taxon>Mycoplasmoidales</taxon>
        <taxon>Mycoplasmoidaceae</taxon>
        <taxon>Malacoplasma</taxon>
    </lineage>
</organism>
<dbReference type="InterPro" id="IPR002528">
    <property type="entry name" value="MATE_fam"/>
</dbReference>
<evidence type="ECO:0000256" key="5">
    <source>
        <dbReference type="ARBA" id="ARBA00023136"/>
    </source>
</evidence>
<dbReference type="OrthoDB" id="396185at2"/>
<dbReference type="RefSeq" id="WP_004024555.1">
    <property type="nucleotide sequence ID" value="NZ_AGFP01000002.1"/>
</dbReference>